<dbReference type="InterPro" id="IPR040361">
    <property type="entry name" value="TPD1"/>
</dbReference>
<accession>A0A2U1QNY1</accession>
<dbReference type="Pfam" id="PF24068">
    <property type="entry name" value="TPD1_C"/>
    <property type="match status" value="1"/>
</dbReference>
<dbReference type="EMBL" id="PKPP01030356">
    <property type="protein sequence ID" value="PWA21869.1"/>
    <property type="molecule type" value="Genomic_DNA"/>
</dbReference>
<keyword evidence="1" id="KW-0732">Signal</keyword>
<dbReference type="STRING" id="35608.A0A2U1QNY1"/>
<keyword evidence="4" id="KW-1185">Reference proteome</keyword>
<dbReference type="OrthoDB" id="1572689at2759"/>
<reference evidence="3 4" key="1">
    <citation type="journal article" date="2018" name="Mol. Plant">
        <title>The genome of Artemisia annua provides insight into the evolution of Asteraceae family and artemisinin biosynthesis.</title>
        <authorList>
            <person name="Shen Q."/>
            <person name="Zhang L."/>
            <person name="Liao Z."/>
            <person name="Wang S."/>
            <person name="Yan T."/>
            <person name="Shi P."/>
            <person name="Liu M."/>
            <person name="Fu X."/>
            <person name="Pan Q."/>
            <person name="Wang Y."/>
            <person name="Lv Z."/>
            <person name="Lu X."/>
            <person name="Zhang F."/>
            <person name="Jiang W."/>
            <person name="Ma Y."/>
            <person name="Chen M."/>
            <person name="Hao X."/>
            <person name="Li L."/>
            <person name="Tang Y."/>
            <person name="Lv G."/>
            <person name="Zhou Y."/>
            <person name="Sun X."/>
            <person name="Brodelius P.E."/>
            <person name="Rose J.K.C."/>
            <person name="Tang K."/>
        </authorList>
    </citation>
    <scope>NUCLEOTIDE SEQUENCE [LARGE SCALE GENOMIC DNA]</scope>
    <source>
        <strain evidence="4">cv. Huhao1</strain>
        <tissue evidence="3">Leaf</tissue>
    </source>
</reference>
<evidence type="ECO:0000313" key="3">
    <source>
        <dbReference type="EMBL" id="PWA99713.1"/>
    </source>
</evidence>
<organism evidence="3 4">
    <name type="scientific">Artemisia annua</name>
    <name type="common">Sweet wormwood</name>
    <dbReference type="NCBI Taxonomy" id="35608"/>
    <lineage>
        <taxon>Eukaryota</taxon>
        <taxon>Viridiplantae</taxon>
        <taxon>Streptophyta</taxon>
        <taxon>Embryophyta</taxon>
        <taxon>Tracheophyta</taxon>
        <taxon>Spermatophyta</taxon>
        <taxon>Magnoliopsida</taxon>
        <taxon>eudicotyledons</taxon>
        <taxon>Gunneridae</taxon>
        <taxon>Pentapetalae</taxon>
        <taxon>asterids</taxon>
        <taxon>campanulids</taxon>
        <taxon>Asterales</taxon>
        <taxon>Asteraceae</taxon>
        <taxon>Asteroideae</taxon>
        <taxon>Anthemideae</taxon>
        <taxon>Artemisiinae</taxon>
        <taxon>Artemisia</taxon>
    </lineage>
</organism>
<protein>
    <submittedName>
        <fullName evidence="3">TPD1 protein</fullName>
    </submittedName>
</protein>
<gene>
    <name evidence="3" type="ORF">CTI12_AA003660</name>
    <name evidence="2" type="ORF">CTI12_AA629490</name>
</gene>
<evidence type="ECO:0000256" key="1">
    <source>
        <dbReference type="ARBA" id="ARBA00022729"/>
    </source>
</evidence>
<evidence type="ECO:0000313" key="4">
    <source>
        <dbReference type="Proteomes" id="UP000245207"/>
    </source>
</evidence>
<dbReference type="GO" id="GO:0001709">
    <property type="term" value="P:cell fate determination"/>
    <property type="evidence" value="ECO:0007669"/>
    <property type="project" value="TreeGrafter"/>
</dbReference>
<proteinExistence type="predicted"/>
<dbReference type="PANTHER" id="PTHR33184:SF73">
    <property type="match status" value="1"/>
</dbReference>
<dbReference type="Proteomes" id="UP000245207">
    <property type="component" value="Unassembled WGS sequence"/>
</dbReference>
<dbReference type="PANTHER" id="PTHR33184">
    <property type="entry name" value="PROTEIN TAPETUM DETERMINANT 1-LIKE-RELATED"/>
    <property type="match status" value="1"/>
</dbReference>
<comment type="caution">
    <text evidence="3">The sequence shown here is derived from an EMBL/GenBank/DDBJ whole genome shotgun (WGS) entry which is preliminary data.</text>
</comment>
<sequence>MERITRGCSKENIYISQGQMSPLPNGIPTYTVLIQNICMSDSISDIHLTCGWFSSARLINPNVFKRISYDDCLVNNGNPISPGQTIAFQYANTYPYPLSVSYVSC</sequence>
<dbReference type="EMBL" id="PKPP01000008">
    <property type="protein sequence ID" value="PWA99713.1"/>
    <property type="molecule type" value="Genomic_DNA"/>
</dbReference>
<name>A0A2U1QNY1_ARTAN</name>
<evidence type="ECO:0000313" key="2">
    <source>
        <dbReference type="EMBL" id="PWA21869.1"/>
    </source>
</evidence>
<dbReference type="AlphaFoldDB" id="A0A2U1QNY1"/>